<reference evidence="1 2" key="1">
    <citation type="submission" date="2018-04" db="EMBL/GenBank/DDBJ databases">
        <title>Draft genome sequence of Pseudomonas syringae pv. actinidiae biovar 3 strains isolated from kiwifruit in Kagawa prefecture.</title>
        <authorList>
            <person name="Tabuchi M."/>
            <person name="Saito M."/>
            <person name="Fujiwara S."/>
            <person name="Sasa N."/>
            <person name="Akimitsu K."/>
            <person name="Gomi K."/>
            <person name="Konishi-Sugita S."/>
            <person name="Hamano K."/>
            <person name="Kataoka I."/>
        </authorList>
    </citation>
    <scope>NUCLEOTIDE SEQUENCE [LARGE SCALE GENOMIC DNA]</scope>
    <source>
        <strain evidence="1 2">MAFF212211</strain>
    </source>
</reference>
<proteinExistence type="predicted"/>
<dbReference type="EMBL" id="BGKA01000212">
    <property type="protein sequence ID" value="GBH19440.1"/>
    <property type="molecule type" value="Genomic_DNA"/>
</dbReference>
<evidence type="ECO:0000313" key="1">
    <source>
        <dbReference type="EMBL" id="GBH19440.1"/>
    </source>
</evidence>
<evidence type="ECO:0000313" key="2">
    <source>
        <dbReference type="Proteomes" id="UP000248291"/>
    </source>
</evidence>
<gene>
    <name evidence="1" type="ORF">KPSA3_05449</name>
</gene>
<name>A0AAN4TN11_PSESF</name>
<protein>
    <submittedName>
        <fullName evidence="1">Uncharacterized protein</fullName>
    </submittedName>
</protein>
<dbReference type="AlphaFoldDB" id="A0AAN4TN11"/>
<accession>A0AAN4TN11</accession>
<dbReference type="Proteomes" id="UP000248291">
    <property type="component" value="Unassembled WGS sequence"/>
</dbReference>
<organism evidence="1 2">
    <name type="scientific">Pseudomonas syringae pv. actinidiae</name>
    <dbReference type="NCBI Taxonomy" id="103796"/>
    <lineage>
        <taxon>Bacteria</taxon>
        <taxon>Pseudomonadati</taxon>
        <taxon>Pseudomonadota</taxon>
        <taxon>Gammaproteobacteria</taxon>
        <taxon>Pseudomonadales</taxon>
        <taxon>Pseudomonadaceae</taxon>
        <taxon>Pseudomonas</taxon>
        <taxon>Pseudomonas syringae</taxon>
    </lineage>
</organism>
<comment type="caution">
    <text evidence="1">The sequence shown here is derived from an EMBL/GenBank/DDBJ whole genome shotgun (WGS) entry which is preliminary data.</text>
</comment>
<sequence length="38" mass="4328">MYAQSARLREQARSHKINANFERQPSRAMQIAATVAPQ</sequence>